<feature type="region of interest" description="Disordered" evidence="1">
    <location>
        <begin position="1"/>
        <end position="96"/>
    </location>
</feature>
<dbReference type="OrthoDB" id="10615061at2759"/>
<evidence type="ECO:0000313" key="2">
    <source>
        <dbReference type="EMBL" id="VDP40128.1"/>
    </source>
</evidence>
<protein>
    <submittedName>
        <fullName evidence="4">ST5</fullName>
    </submittedName>
</protein>
<evidence type="ECO:0000313" key="4">
    <source>
        <dbReference type="WBParaSite" id="HPBE_0002364801-mRNA-1"/>
    </source>
</evidence>
<accession>A0A183GLS8</accession>
<sequence>MGSFLKKIRKGSRRLSDLAFRHRKPSPNVRPLDNPDFTSSSSSLDCASISLPRSSSRGDHTPPIYRGASPPVLQGLGESHCCEKPSDALGRKRHSAPDALMKGVRRDSIASEMLPVILEERDKAQIQSEKISQPGM</sequence>
<keyword evidence="3" id="KW-1185">Reference proteome</keyword>
<dbReference type="AlphaFoldDB" id="A0A183GLS8"/>
<feature type="compositionally biased region" description="Low complexity" evidence="1">
    <location>
        <begin position="39"/>
        <end position="50"/>
    </location>
</feature>
<proteinExistence type="predicted"/>
<gene>
    <name evidence="2" type="ORF">HPBE_LOCUS23647</name>
</gene>
<reference evidence="2 3" key="1">
    <citation type="submission" date="2018-11" db="EMBL/GenBank/DDBJ databases">
        <authorList>
            <consortium name="Pathogen Informatics"/>
        </authorList>
    </citation>
    <scope>NUCLEOTIDE SEQUENCE [LARGE SCALE GENOMIC DNA]</scope>
</reference>
<reference evidence="4" key="2">
    <citation type="submission" date="2019-09" db="UniProtKB">
        <authorList>
            <consortium name="WormBaseParasite"/>
        </authorList>
    </citation>
    <scope>IDENTIFICATION</scope>
</reference>
<dbReference type="EMBL" id="UZAH01035308">
    <property type="protein sequence ID" value="VDP40128.1"/>
    <property type="molecule type" value="Genomic_DNA"/>
</dbReference>
<dbReference type="Proteomes" id="UP000050761">
    <property type="component" value="Unassembled WGS sequence"/>
</dbReference>
<organism evidence="3 4">
    <name type="scientific">Heligmosomoides polygyrus</name>
    <name type="common">Parasitic roundworm</name>
    <dbReference type="NCBI Taxonomy" id="6339"/>
    <lineage>
        <taxon>Eukaryota</taxon>
        <taxon>Metazoa</taxon>
        <taxon>Ecdysozoa</taxon>
        <taxon>Nematoda</taxon>
        <taxon>Chromadorea</taxon>
        <taxon>Rhabditida</taxon>
        <taxon>Rhabditina</taxon>
        <taxon>Rhabditomorpha</taxon>
        <taxon>Strongyloidea</taxon>
        <taxon>Heligmosomidae</taxon>
        <taxon>Heligmosomoides</taxon>
    </lineage>
</organism>
<evidence type="ECO:0000313" key="3">
    <source>
        <dbReference type="Proteomes" id="UP000050761"/>
    </source>
</evidence>
<feature type="compositionally biased region" description="Basic residues" evidence="1">
    <location>
        <begin position="1"/>
        <end position="13"/>
    </location>
</feature>
<dbReference type="WBParaSite" id="HPBE_0002364801-mRNA-1">
    <property type="protein sequence ID" value="HPBE_0002364801-mRNA-1"/>
    <property type="gene ID" value="HPBE_0002364801"/>
</dbReference>
<feature type="compositionally biased region" description="Basic and acidic residues" evidence="1">
    <location>
        <begin position="80"/>
        <end position="90"/>
    </location>
</feature>
<evidence type="ECO:0000256" key="1">
    <source>
        <dbReference type="SAM" id="MobiDB-lite"/>
    </source>
</evidence>
<accession>A0A3P8E160</accession>
<name>A0A183GLS8_HELPZ</name>